<reference evidence="3 4" key="1">
    <citation type="journal article" date="2024" name="J. Plant Pathol.">
        <title>Sequence and assembly of the genome of Seiridium unicorne, isolate CBS 538.82, causal agent of cypress canker disease.</title>
        <authorList>
            <person name="Scali E."/>
            <person name="Rocca G.D."/>
            <person name="Danti R."/>
            <person name="Garbelotto M."/>
            <person name="Barberini S."/>
            <person name="Baroncelli R."/>
            <person name="Emiliani G."/>
        </authorList>
    </citation>
    <scope>NUCLEOTIDE SEQUENCE [LARGE SCALE GENOMIC DNA]</scope>
    <source>
        <strain evidence="3 4">BM-138-508</strain>
    </source>
</reference>
<evidence type="ECO:0000313" key="3">
    <source>
        <dbReference type="EMBL" id="KAK9420817.1"/>
    </source>
</evidence>
<evidence type="ECO:0000313" key="4">
    <source>
        <dbReference type="Proteomes" id="UP001408356"/>
    </source>
</evidence>
<protein>
    <recommendedName>
        <fullName evidence="2">BTB domain-containing protein</fullName>
    </recommendedName>
</protein>
<keyword evidence="4" id="KW-1185">Reference proteome</keyword>
<accession>A0ABR2V1L7</accession>
<organism evidence="3 4">
    <name type="scientific">Seiridium unicorne</name>
    <dbReference type="NCBI Taxonomy" id="138068"/>
    <lineage>
        <taxon>Eukaryota</taxon>
        <taxon>Fungi</taxon>
        <taxon>Dikarya</taxon>
        <taxon>Ascomycota</taxon>
        <taxon>Pezizomycotina</taxon>
        <taxon>Sordariomycetes</taxon>
        <taxon>Xylariomycetidae</taxon>
        <taxon>Amphisphaeriales</taxon>
        <taxon>Sporocadaceae</taxon>
        <taxon>Seiridium</taxon>
    </lineage>
</organism>
<dbReference type="EMBL" id="JARVKF010000223">
    <property type="protein sequence ID" value="KAK9420817.1"/>
    <property type="molecule type" value="Genomic_DNA"/>
</dbReference>
<proteinExistence type="predicted"/>
<dbReference type="InterPro" id="IPR000210">
    <property type="entry name" value="BTB/POZ_dom"/>
</dbReference>
<feature type="domain" description="BTB" evidence="2">
    <location>
        <begin position="43"/>
        <end position="108"/>
    </location>
</feature>
<feature type="compositionally biased region" description="Basic and acidic residues" evidence="1">
    <location>
        <begin position="136"/>
        <end position="145"/>
    </location>
</feature>
<gene>
    <name evidence="3" type="ORF">SUNI508_00908</name>
</gene>
<comment type="caution">
    <text evidence="3">The sequence shown here is derived from an EMBL/GenBank/DDBJ whole genome shotgun (WGS) entry which is preliminary data.</text>
</comment>
<name>A0ABR2V1L7_9PEZI</name>
<dbReference type="Proteomes" id="UP001408356">
    <property type="component" value="Unassembled WGS sequence"/>
</dbReference>
<dbReference type="PROSITE" id="PS50097">
    <property type="entry name" value="BTB"/>
    <property type="match status" value="1"/>
</dbReference>
<evidence type="ECO:0000259" key="2">
    <source>
        <dbReference type="PROSITE" id="PS50097"/>
    </source>
</evidence>
<sequence>MPTRKATLPAMAPGPKRHKIEYDSSIIFSSRLEANQDISYEFEPVKLQVEDGQKIRTVHIHERKLFEVSECFKKRLAHTTLMLLQDVSIEMLDSFARWIYDGNVWVEGLNMEKPNEDFPIDGESEEAASSPNPTHSPREETERVPRASASPSTIMLTFLEMWYDSIQDSNGDPLSVQDRVFARLADLYLFSTKYEVPRLQQEAILAVQRFRNKMGAIVCQYAIVKVYERVGLNDPLCQFSIQSVAYNENFREASLVLYDQLPARILLEILKLTHKTSNGRKHDPDHDWCQFHGHSSDAEHKACEERRQKDPDVRRQYWLAGMPQNE</sequence>
<feature type="region of interest" description="Disordered" evidence="1">
    <location>
        <begin position="115"/>
        <end position="149"/>
    </location>
</feature>
<evidence type="ECO:0000256" key="1">
    <source>
        <dbReference type="SAM" id="MobiDB-lite"/>
    </source>
</evidence>